<proteinExistence type="predicted"/>
<dbReference type="Proteomes" id="UP000265618">
    <property type="component" value="Unassembled WGS sequence"/>
</dbReference>
<dbReference type="EMBL" id="BDIP01005029">
    <property type="protein sequence ID" value="GIQ89423.1"/>
    <property type="molecule type" value="Genomic_DNA"/>
</dbReference>
<evidence type="ECO:0000313" key="3">
    <source>
        <dbReference type="Proteomes" id="UP000265618"/>
    </source>
</evidence>
<feature type="region of interest" description="Disordered" evidence="1">
    <location>
        <begin position="1"/>
        <end position="46"/>
    </location>
</feature>
<evidence type="ECO:0000256" key="1">
    <source>
        <dbReference type="SAM" id="MobiDB-lite"/>
    </source>
</evidence>
<comment type="caution">
    <text evidence="2">The sequence shown here is derived from an EMBL/GenBank/DDBJ whole genome shotgun (WGS) entry which is preliminary data.</text>
</comment>
<organism evidence="2 3">
    <name type="scientific">Kipferlia bialata</name>
    <dbReference type="NCBI Taxonomy" id="797122"/>
    <lineage>
        <taxon>Eukaryota</taxon>
        <taxon>Metamonada</taxon>
        <taxon>Carpediemonas-like organisms</taxon>
        <taxon>Kipferlia</taxon>
    </lineage>
</organism>
<keyword evidence="3" id="KW-1185">Reference proteome</keyword>
<feature type="compositionally biased region" description="Basic and acidic residues" evidence="1">
    <location>
        <begin position="26"/>
        <end position="36"/>
    </location>
</feature>
<dbReference type="AlphaFoldDB" id="A0A9K3D8W0"/>
<gene>
    <name evidence="2" type="ORF">KIPB_011888</name>
</gene>
<evidence type="ECO:0000313" key="2">
    <source>
        <dbReference type="EMBL" id="GIQ89423.1"/>
    </source>
</evidence>
<feature type="region of interest" description="Disordered" evidence="1">
    <location>
        <begin position="72"/>
        <end position="112"/>
    </location>
</feature>
<feature type="compositionally biased region" description="Polar residues" evidence="1">
    <location>
        <begin position="234"/>
        <end position="244"/>
    </location>
</feature>
<reference evidence="2 3" key="1">
    <citation type="journal article" date="2018" name="PLoS ONE">
        <title>The draft genome of Kipferlia bialata reveals reductive genome evolution in fornicate parasites.</title>
        <authorList>
            <person name="Tanifuji G."/>
            <person name="Takabayashi S."/>
            <person name="Kume K."/>
            <person name="Takagi M."/>
            <person name="Nakayama T."/>
            <person name="Kamikawa R."/>
            <person name="Inagaki Y."/>
            <person name="Hashimoto T."/>
        </authorList>
    </citation>
    <scope>NUCLEOTIDE SEQUENCE [LARGE SCALE GENOMIC DNA]</scope>
    <source>
        <strain evidence="2">NY0173</strain>
    </source>
</reference>
<protein>
    <submittedName>
        <fullName evidence="2">Uncharacterized protein</fullName>
    </submittedName>
</protein>
<accession>A0A9K3D8W0</accession>
<feature type="non-terminal residue" evidence="2">
    <location>
        <position position="1"/>
    </location>
</feature>
<feature type="compositionally biased region" description="Basic and acidic residues" evidence="1">
    <location>
        <begin position="1"/>
        <end position="15"/>
    </location>
</feature>
<feature type="region of interest" description="Disordered" evidence="1">
    <location>
        <begin position="129"/>
        <end position="244"/>
    </location>
</feature>
<name>A0A9K3D8W0_9EUKA</name>
<sequence length="244" mass="26419">VARTKVEKARIDRTSSHSSQAALRQTRREQEVERTQTRGGARGGAPVNTLTAVRSLLGEYDMYLDQPQTARARPTLTRDRDRDTAPFPPASLRTMPMSARGRPRTQGGSGTGLISEVSRMLQTSVQQIPLAGVSRTTSTPAAARHVRGSPRLAQTARGRARGASEDRGLHRSHSMTSEGSAKGMYQRDRLHSSSQLSGGVGGDLAYSATDSHLHSSIRPRPGTRGHMEGESVLASPQQSRQNLY</sequence>